<feature type="domain" description="WRKY" evidence="8">
    <location>
        <begin position="160"/>
        <end position="224"/>
    </location>
</feature>
<proteinExistence type="predicted"/>
<keyword evidence="2" id="KW-0805">Transcription regulation</keyword>
<feature type="compositionally biased region" description="Basic and acidic residues" evidence="6">
    <location>
        <begin position="197"/>
        <end position="206"/>
    </location>
</feature>
<name>A0AAP0HS65_9MAGN</name>
<keyword evidence="4" id="KW-0804">Transcription</keyword>
<dbReference type="AlphaFoldDB" id="A0AAP0HS65"/>
<dbReference type="SMART" id="SM00774">
    <property type="entry name" value="WRKY"/>
    <property type="match status" value="1"/>
</dbReference>
<evidence type="ECO:0000256" key="1">
    <source>
        <dbReference type="ARBA" id="ARBA00004123"/>
    </source>
</evidence>
<gene>
    <name evidence="9" type="ORF">Scep_026581</name>
</gene>
<evidence type="ECO:0000256" key="3">
    <source>
        <dbReference type="ARBA" id="ARBA00023125"/>
    </source>
</evidence>
<dbReference type="SUPFAM" id="SSF118290">
    <property type="entry name" value="WRKY DNA-binding domain"/>
    <property type="match status" value="1"/>
</dbReference>
<feature type="transmembrane region" description="Helical" evidence="7">
    <location>
        <begin position="45"/>
        <end position="67"/>
    </location>
</feature>
<keyword evidence="5" id="KW-0539">Nucleus</keyword>
<keyword evidence="7" id="KW-0472">Membrane</keyword>
<reference evidence="9 10" key="1">
    <citation type="submission" date="2024-01" db="EMBL/GenBank/DDBJ databases">
        <title>Genome assemblies of Stephania.</title>
        <authorList>
            <person name="Yang L."/>
        </authorList>
    </citation>
    <scope>NUCLEOTIDE SEQUENCE [LARGE SCALE GENOMIC DNA]</scope>
    <source>
        <strain evidence="9">JXDWG</strain>
        <tissue evidence="9">Leaf</tissue>
    </source>
</reference>
<evidence type="ECO:0000256" key="6">
    <source>
        <dbReference type="SAM" id="MobiDB-lite"/>
    </source>
</evidence>
<dbReference type="Pfam" id="PF03106">
    <property type="entry name" value="WRKY"/>
    <property type="match status" value="1"/>
</dbReference>
<evidence type="ECO:0000256" key="7">
    <source>
        <dbReference type="SAM" id="Phobius"/>
    </source>
</evidence>
<evidence type="ECO:0000313" key="10">
    <source>
        <dbReference type="Proteomes" id="UP001419268"/>
    </source>
</evidence>
<comment type="caution">
    <text evidence="9">The sequence shown here is derived from an EMBL/GenBank/DDBJ whole genome shotgun (WGS) entry which is preliminary data.</text>
</comment>
<evidence type="ECO:0000313" key="9">
    <source>
        <dbReference type="EMBL" id="KAK9095112.1"/>
    </source>
</evidence>
<protein>
    <recommendedName>
        <fullName evidence="8">WRKY domain-containing protein</fullName>
    </recommendedName>
</protein>
<evidence type="ECO:0000256" key="2">
    <source>
        <dbReference type="ARBA" id="ARBA00023015"/>
    </source>
</evidence>
<evidence type="ECO:0000256" key="4">
    <source>
        <dbReference type="ARBA" id="ARBA00023163"/>
    </source>
</evidence>
<dbReference type="GO" id="GO:0005634">
    <property type="term" value="C:nucleus"/>
    <property type="evidence" value="ECO:0007669"/>
    <property type="project" value="UniProtKB-SubCell"/>
</dbReference>
<keyword evidence="10" id="KW-1185">Reference proteome</keyword>
<comment type="subcellular location">
    <subcellularLocation>
        <location evidence="1">Nucleus</location>
    </subcellularLocation>
</comment>
<evidence type="ECO:0000256" key="5">
    <source>
        <dbReference type="ARBA" id="ARBA00023242"/>
    </source>
</evidence>
<dbReference type="InterPro" id="IPR036576">
    <property type="entry name" value="WRKY_dom_sf"/>
</dbReference>
<dbReference type="PROSITE" id="PS50811">
    <property type="entry name" value="WRKY"/>
    <property type="match status" value="1"/>
</dbReference>
<keyword evidence="7" id="KW-0812">Transmembrane</keyword>
<dbReference type="GO" id="GO:0043565">
    <property type="term" value="F:sequence-specific DNA binding"/>
    <property type="evidence" value="ECO:0007669"/>
    <property type="project" value="InterPro"/>
</dbReference>
<keyword evidence="7" id="KW-1133">Transmembrane helix</keyword>
<dbReference type="InterPro" id="IPR044810">
    <property type="entry name" value="WRKY_plant"/>
</dbReference>
<dbReference type="Gene3D" id="2.20.25.80">
    <property type="entry name" value="WRKY domain"/>
    <property type="match status" value="1"/>
</dbReference>
<dbReference type="Proteomes" id="UP001419268">
    <property type="component" value="Unassembled WGS sequence"/>
</dbReference>
<dbReference type="GO" id="GO:0003700">
    <property type="term" value="F:DNA-binding transcription factor activity"/>
    <property type="evidence" value="ECO:0007669"/>
    <property type="project" value="InterPro"/>
</dbReference>
<dbReference type="EMBL" id="JBBNAG010000011">
    <property type="protein sequence ID" value="KAK9095112.1"/>
    <property type="molecule type" value="Genomic_DNA"/>
</dbReference>
<sequence length="303" mass="34383">MEIGRLCGEVTGEMSVSGKRHYREVSTEDTWIKTLIWLSPCLSIVGTYLAFLFVFIGGWYLSIFLIIETASRPRPPSELLCGQECNSNTNNNNDGEHSHLPAEHVRSNLDQKVVSERTRTTGNVNDGNNSSWWRNASAEKSKVKVRRKLREPRFCFQTRSDIDVLDDGYKWRKYGQKVVKNSLHPRYGVVLRAPTRRKEAVEHENTRMSPSSQYHGREHEHEKNFENLDRENDTLGKKERSKMMKNPKGQHAVGNTEKGRGLAPGAIDLGRWTHANGFKVAAVECRHHGDGPPPGAPFPLPPM</sequence>
<dbReference type="PANTHER" id="PTHR31221">
    <property type="entry name" value="WRKY TRANSCRIPTION FACTOR PROTEIN 1-RELATED"/>
    <property type="match status" value="1"/>
</dbReference>
<feature type="region of interest" description="Disordered" evidence="6">
    <location>
        <begin position="197"/>
        <end position="261"/>
    </location>
</feature>
<dbReference type="PANTHER" id="PTHR31221:SF137">
    <property type="entry name" value="WRKY TRANSCRIPTION FACTOR 12-RELATED"/>
    <property type="match status" value="1"/>
</dbReference>
<evidence type="ECO:0000259" key="8">
    <source>
        <dbReference type="PROSITE" id="PS50811"/>
    </source>
</evidence>
<organism evidence="9 10">
    <name type="scientific">Stephania cephalantha</name>
    <dbReference type="NCBI Taxonomy" id="152367"/>
    <lineage>
        <taxon>Eukaryota</taxon>
        <taxon>Viridiplantae</taxon>
        <taxon>Streptophyta</taxon>
        <taxon>Embryophyta</taxon>
        <taxon>Tracheophyta</taxon>
        <taxon>Spermatophyta</taxon>
        <taxon>Magnoliopsida</taxon>
        <taxon>Ranunculales</taxon>
        <taxon>Menispermaceae</taxon>
        <taxon>Menispermoideae</taxon>
        <taxon>Cissampelideae</taxon>
        <taxon>Stephania</taxon>
    </lineage>
</organism>
<accession>A0AAP0HS65</accession>
<keyword evidence="3" id="KW-0238">DNA-binding</keyword>
<dbReference type="InterPro" id="IPR003657">
    <property type="entry name" value="WRKY_dom"/>
</dbReference>
<feature type="compositionally biased region" description="Basic and acidic residues" evidence="6">
    <location>
        <begin position="215"/>
        <end position="242"/>
    </location>
</feature>